<dbReference type="Proteomes" id="UP001329430">
    <property type="component" value="Chromosome 10"/>
</dbReference>
<evidence type="ECO:0000256" key="2">
    <source>
        <dbReference type="ARBA" id="ARBA00023002"/>
    </source>
</evidence>
<dbReference type="Pfam" id="PF00106">
    <property type="entry name" value="adh_short"/>
    <property type="match status" value="1"/>
</dbReference>
<evidence type="ECO:0000256" key="3">
    <source>
        <dbReference type="RuleBase" id="RU000363"/>
    </source>
</evidence>
<name>A0AAN7UT65_9COLE</name>
<dbReference type="InterPro" id="IPR002347">
    <property type="entry name" value="SDR_fam"/>
</dbReference>
<gene>
    <name evidence="4" type="ORF">RI129_012405</name>
</gene>
<dbReference type="PRINTS" id="PR00080">
    <property type="entry name" value="SDRFAMILY"/>
</dbReference>
<keyword evidence="2" id="KW-0560">Oxidoreductase</keyword>
<protein>
    <recommendedName>
        <fullName evidence="6">Farnesol dehydrogenase</fullName>
    </recommendedName>
</protein>
<dbReference type="PANTHER" id="PTHR43115">
    <property type="entry name" value="DEHYDROGENASE/REDUCTASE SDR FAMILY MEMBER 11"/>
    <property type="match status" value="1"/>
</dbReference>
<evidence type="ECO:0008006" key="6">
    <source>
        <dbReference type="Google" id="ProtNLM"/>
    </source>
</evidence>
<comment type="caution">
    <text evidence="4">The sequence shown here is derived from an EMBL/GenBank/DDBJ whole genome shotgun (WGS) entry which is preliminary data.</text>
</comment>
<reference evidence="4 5" key="1">
    <citation type="journal article" date="2024" name="Insects">
        <title>An Improved Chromosome-Level Genome Assembly of the Firefly Pyrocoelia pectoralis.</title>
        <authorList>
            <person name="Fu X."/>
            <person name="Meyer-Rochow V.B."/>
            <person name="Ballantyne L."/>
            <person name="Zhu X."/>
        </authorList>
    </citation>
    <scope>NUCLEOTIDE SEQUENCE [LARGE SCALE GENOMIC DNA]</scope>
    <source>
        <strain evidence="4">XCY_ONT2</strain>
    </source>
</reference>
<dbReference type="InterPro" id="IPR036291">
    <property type="entry name" value="NAD(P)-bd_dom_sf"/>
</dbReference>
<dbReference type="PRINTS" id="PR00081">
    <property type="entry name" value="GDHRDH"/>
</dbReference>
<dbReference type="EMBL" id="JAVRBK010000010">
    <property type="protein sequence ID" value="KAK5638110.1"/>
    <property type="molecule type" value="Genomic_DNA"/>
</dbReference>
<dbReference type="SUPFAM" id="SSF51735">
    <property type="entry name" value="NAD(P)-binding Rossmann-fold domains"/>
    <property type="match status" value="1"/>
</dbReference>
<evidence type="ECO:0000313" key="4">
    <source>
        <dbReference type="EMBL" id="KAK5638110.1"/>
    </source>
</evidence>
<dbReference type="GO" id="GO:0016616">
    <property type="term" value="F:oxidoreductase activity, acting on the CH-OH group of donors, NAD or NADP as acceptor"/>
    <property type="evidence" value="ECO:0007669"/>
    <property type="project" value="UniProtKB-ARBA"/>
</dbReference>
<organism evidence="4 5">
    <name type="scientific">Pyrocoelia pectoralis</name>
    <dbReference type="NCBI Taxonomy" id="417401"/>
    <lineage>
        <taxon>Eukaryota</taxon>
        <taxon>Metazoa</taxon>
        <taxon>Ecdysozoa</taxon>
        <taxon>Arthropoda</taxon>
        <taxon>Hexapoda</taxon>
        <taxon>Insecta</taxon>
        <taxon>Pterygota</taxon>
        <taxon>Neoptera</taxon>
        <taxon>Endopterygota</taxon>
        <taxon>Coleoptera</taxon>
        <taxon>Polyphaga</taxon>
        <taxon>Elateriformia</taxon>
        <taxon>Elateroidea</taxon>
        <taxon>Lampyridae</taxon>
        <taxon>Lampyrinae</taxon>
        <taxon>Pyrocoelia</taxon>
    </lineage>
</organism>
<sequence>MDRWQDKVAVVTGASAGIGKQICEHLVAFGLKVVGIARRSSLIEENAKKLQGEKGKLYAVQADISKEEDILRAFEWITQNVGPVSILINNAGIFRSNGLLDGITSDWKDIFDVNVISLCVATREAVKIMRAHKIDGHIVHINSTCGHTITGPSYLHMYSASKYSVTALTETLRQELNSIGSKIKISGISPGKVKTNTFEANKIVVSEEVAEALKNYPELDPKDVADAVCYVLGTPPHVQVHDLMLSSM</sequence>
<proteinExistence type="inferred from homology"/>
<dbReference type="AlphaFoldDB" id="A0AAN7UT65"/>
<accession>A0AAN7UT65</accession>
<evidence type="ECO:0000256" key="1">
    <source>
        <dbReference type="ARBA" id="ARBA00006484"/>
    </source>
</evidence>
<dbReference type="FunFam" id="3.40.50.720:FF:000047">
    <property type="entry name" value="NADP-dependent L-serine/L-allo-threonine dehydrogenase"/>
    <property type="match status" value="1"/>
</dbReference>
<dbReference type="PANTHER" id="PTHR43115:SF4">
    <property type="entry name" value="DEHYDROGENASE_REDUCTASE SDR FAMILY MEMBER 11"/>
    <property type="match status" value="1"/>
</dbReference>
<dbReference type="Gene3D" id="3.40.50.720">
    <property type="entry name" value="NAD(P)-binding Rossmann-like Domain"/>
    <property type="match status" value="1"/>
</dbReference>
<evidence type="ECO:0000313" key="5">
    <source>
        <dbReference type="Proteomes" id="UP001329430"/>
    </source>
</evidence>
<comment type="similarity">
    <text evidence="1 3">Belongs to the short-chain dehydrogenases/reductases (SDR) family.</text>
</comment>
<keyword evidence="5" id="KW-1185">Reference proteome</keyword>